<proteinExistence type="inferred from homology"/>
<evidence type="ECO:0000259" key="8">
    <source>
        <dbReference type="Pfam" id="PF00482"/>
    </source>
</evidence>
<dbReference type="RefSeq" id="WP_338267035.1">
    <property type="nucleotide sequence ID" value="NZ_AP027271.1"/>
</dbReference>
<gene>
    <name evidence="9" type="ORF">MACH16_16810</name>
</gene>
<comment type="subcellular location">
    <subcellularLocation>
        <location evidence="1">Cell membrane</location>
        <topology evidence="1">Multi-pass membrane protein</topology>
    </subcellularLocation>
</comment>
<dbReference type="Gene3D" id="1.20.81.30">
    <property type="entry name" value="Type II secretion system (T2SS), domain F"/>
    <property type="match status" value="2"/>
</dbReference>
<evidence type="ECO:0000256" key="4">
    <source>
        <dbReference type="ARBA" id="ARBA00022692"/>
    </source>
</evidence>
<feature type="transmembrane region" description="Helical" evidence="7">
    <location>
        <begin position="326"/>
        <end position="348"/>
    </location>
</feature>
<evidence type="ECO:0000313" key="9">
    <source>
        <dbReference type="EMBL" id="BDX02933.1"/>
    </source>
</evidence>
<keyword evidence="10" id="KW-1185">Reference proteome</keyword>
<evidence type="ECO:0000256" key="6">
    <source>
        <dbReference type="ARBA" id="ARBA00023136"/>
    </source>
</evidence>
<dbReference type="Pfam" id="PF00482">
    <property type="entry name" value="T2SSF"/>
    <property type="match status" value="2"/>
</dbReference>
<keyword evidence="5 7" id="KW-1133">Transmembrane helix</keyword>
<feature type="transmembrane region" description="Helical" evidence="7">
    <location>
        <begin position="192"/>
        <end position="216"/>
    </location>
</feature>
<evidence type="ECO:0000256" key="3">
    <source>
        <dbReference type="ARBA" id="ARBA00022475"/>
    </source>
</evidence>
<evidence type="ECO:0000256" key="7">
    <source>
        <dbReference type="SAM" id="Phobius"/>
    </source>
</evidence>
<accession>A0ABM8FF92</accession>
<sequence>MPWFKIKHLDGNIDYKYEQSKNRLLFQYVSRGEWKISIFLWKPKKHNYKSLQTFFEEIQSALQSGLQLNQAISHFATSSPNPMMANTSKAILSELESGVAFNDALQRLTQDSAAPYCQLLNSHGSREDCEKSLSVSILQLDSLLNWSQRLLKSLIYPFCIMQIALIILIFNQTLRPSSAENSLFDLSLSLSIYALCSMVQIVCVRSLHLGHACYWLEKYSANFRLTKLFSLLSTTRKTGMTLQQALKSMPEYFQYRPIKQDIYRVYYTLRLGQNYATSFPLSWFPNESAIALHSAEQDGDIERALTLATKEHEKRWNKNIILLEKLIPAVCLLLAGSVVASALVSLYAPLIEMP</sequence>
<dbReference type="InterPro" id="IPR003004">
    <property type="entry name" value="GspF/PilC"/>
</dbReference>
<comment type="similarity">
    <text evidence="2">Belongs to the GSP F family.</text>
</comment>
<feature type="domain" description="Type II secretion system protein GspF" evidence="8">
    <location>
        <begin position="54"/>
        <end position="170"/>
    </location>
</feature>
<keyword evidence="3" id="KW-1003">Cell membrane</keyword>
<feature type="domain" description="Type II secretion system protein GspF" evidence="8">
    <location>
        <begin position="230"/>
        <end position="348"/>
    </location>
</feature>
<evidence type="ECO:0000256" key="5">
    <source>
        <dbReference type="ARBA" id="ARBA00022989"/>
    </source>
</evidence>
<name>A0ABM8FF92_9GAMM</name>
<keyword evidence="6 7" id="KW-0472">Membrane</keyword>
<dbReference type="PANTHER" id="PTHR30012">
    <property type="entry name" value="GENERAL SECRETION PATHWAY PROTEIN"/>
    <property type="match status" value="1"/>
</dbReference>
<dbReference type="PANTHER" id="PTHR30012:SF0">
    <property type="entry name" value="TYPE II SECRETION SYSTEM PROTEIN F-RELATED"/>
    <property type="match status" value="1"/>
</dbReference>
<dbReference type="InterPro" id="IPR018076">
    <property type="entry name" value="T2SS_GspF_dom"/>
</dbReference>
<evidence type="ECO:0000256" key="2">
    <source>
        <dbReference type="ARBA" id="ARBA00005745"/>
    </source>
</evidence>
<evidence type="ECO:0000313" key="10">
    <source>
        <dbReference type="Proteomes" id="UP001307608"/>
    </source>
</evidence>
<feature type="transmembrane region" description="Helical" evidence="7">
    <location>
        <begin position="154"/>
        <end position="172"/>
    </location>
</feature>
<keyword evidence="4 7" id="KW-0812">Transmembrane</keyword>
<organism evidence="9 10">
    <name type="scientific">Marinomonas pontica</name>
    <dbReference type="NCBI Taxonomy" id="264739"/>
    <lineage>
        <taxon>Bacteria</taxon>
        <taxon>Pseudomonadati</taxon>
        <taxon>Pseudomonadota</taxon>
        <taxon>Gammaproteobacteria</taxon>
        <taxon>Oceanospirillales</taxon>
        <taxon>Oceanospirillaceae</taxon>
        <taxon>Marinomonas</taxon>
    </lineage>
</organism>
<reference evidence="9 10" key="1">
    <citation type="submission" date="2023-01" db="EMBL/GenBank/DDBJ databases">
        <title>Complete genome sequence of Marinomonas pontica strain 200518_36.</title>
        <authorList>
            <person name="Ueki S."/>
            <person name="Gajardo G."/>
            <person name="Maruyama F."/>
        </authorList>
    </citation>
    <scope>NUCLEOTIDE SEQUENCE [LARGE SCALE GENOMIC DNA]</scope>
    <source>
        <strain evidence="9 10">200518_36</strain>
    </source>
</reference>
<protein>
    <recommendedName>
        <fullName evidence="8">Type II secretion system protein GspF domain-containing protein</fullName>
    </recommendedName>
</protein>
<dbReference type="EMBL" id="AP027271">
    <property type="protein sequence ID" value="BDX02933.1"/>
    <property type="molecule type" value="Genomic_DNA"/>
</dbReference>
<dbReference type="Proteomes" id="UP001307608">
    <property type="component" value="Chromosome"/>
</dbReference>
<dbReference type="InterPro" id="IPR042094">
    <property type="entry name" value="T2SS_GspF_sf"/>
</dbReference>
<evidence type="ECO:0000256" key="1">
    <source>
        <dbReference type="ARBA" id="ARBA00004651"/>
    </source>
</evidence>